<organism evidence="2 3">
    <name type="scientific">Halopiger xanaduensis (strain DSM 18323 / JCM 14033 / SH-6)</name>
    <dbReference type="NCBI Taxonomy" id="797210"/>
    <lineage>
        <taxon>Archaea</taxon>
        <taxon>Methanobacteriati</taxon>
        <taxon>Methanobacteriota</taxon>
        <taxon>Stenosarchaea group</taxon>
        <taxon>Halobacteria</taxon>
        <taxon>Halobacteriales</taxon>
        <taxon>Natrialbaceae</taxon>
        <taxon>Halopiger</taxon>
    </lineage>
</organism>
<keyword evidence="2" id="KW-0614">Plasmid</keyword>
<keyword evidence="3" id="KW-1185">Reference proteome</keyword>
<dbReference type="HOGENOM" id="CLU_1773159_0_0_2"/>
<feature type="domain" description="Polymerase nucleotidyl transferase" evidence="1">
    <location>
        <begin position="42"/>
        <end position="78"/>
    </location>
</feature>
<dbReference type="OrthoDB" id="384221at2157"/>
<geneLocation type="plasmid" evidence="2 3">
    <name>pHALXA03</name>
</geneLocation>
<dbReference type="GeneID" id="10795611"/>
<evidence type="ECO:0000313" key="2">
    <source>
        <dbReference type="EMBL" id="AEH39497.1"/>
    </source>
</evidence>
<proteinExistence type="predicted"/>
<reference evidence="3" key="1">
    <citation type="journal article" date="2012" name="Stand. Genomic Sci.">
        <title>Complete genome sequence of Halopiger xanaduensis type strain (SH-6(T)).</title>
        <authorList>
            <person name="Anderson I."/>
            <person name="Tindall B.J."/>
            <person name="Rohde M."/>
            <person name="Lucas S."/>
            <person name="Han J."/>
            <person name="Lapidus A."/>
            <person name="Cheng J.F."/>
            <person name="Goodwin L."/>
            <person name="Pitluck S."/>
            <person name="Peters L."/>
            <person name="Pati A."/>
            <person name="Mikhailova N."/>
            <person name="Pagani I."/>
            <person name="Teshima H."/>
            <person name="Han C."/>
            <person name="Tapia R."/>
            <person name="Land M."/>
            <person name="Woyke T."/>
            <person name="Klenk H.P."/>
            <person name="Kyrpides N."/>
            <person name="Ivanova N."/>
        </authorList>
    </citation>
    <scope>NUCLEOTIDE SEQUENCE [LARGE SCALE GENOMIC DNA]</scope>
    <source>
        <strain evidence="3">DSM 18323 / JCM 14033 / SH-6</strain>
        <plasmid evidence="3">Plasmid pHALXA03</plasmid>
    </source>
</reference>
<dbReference type="SUPFAM" id="SSF81301">
    <property type="entry name" value="Nucleotidyltransferase"/>
    <property type="match status" value="1"/>
</dbReference>
<name>F8DEV6_HALXS</name>
<dbReference type="RefSeq" id="WP_013876035.1">
    <property type="nucleotide sequence ID" value="NC_015659.1"/>
</dbReference>
<accession>F8DEV6</accession>
<protein>
    <recommendedName>
        <fullName evidence="1">Polymerase nucleotidyl transferase domain-containing protein</fullName>
    </recommendedName>
</protein>
<evidence type="ECO:0000313" key="3">
    <source>
        <dbReference type="Proteomes" id="UP000006794"/>
    </source>
</evidence>
<dbReference type="Proteomes" id="UP000006794">
    <property type="component" value="Plasmid pHALXA03"/>
</dbReference>
<dbReference type="GO" id="GO:0016779">
    <property type="term" value="F:nucleotidyltransferase activity"/>
    <property type="evidence" value="ECO:0007669"/>
    <property type="project" value="InterPro"/>
</dbReference>
<evidence type="ECO:0000259" key="1">
    <source>
        <dbReference type="Pfam" id="PF01909"/>
    </source>
</evidence>
<dbReference type="Pfam" id="PF01909">
    <property type="entry name" value="NTP_transf_2"/>
    <property type="match status" value="1"/>
</dbReference>
<dbReference type="AlphaFoldDB" id="F8DEV6"/>
<gene>
    <name evidence="2" type="ordered locus">Halxa_0257</name>
</gene>
<dbReference type="InterPro" id="IPR002934">
    <property type="entry name" value="Polymerase_NTP_transf_dom"/>
</dbReference>
<dbReference type="KEGG" id="hxa:Halxa_0257"/>
<sequence length="146" mass="16296">MSSKAKQRPRSLGVDDLRDEHRIFVREKIEETLNEFFVPLEPNLSVEAVYVAGSFADGEARRLVSDLDVRVIVSGDVQPANAKQMNTTLKNEVTGQLPTGRAFGYVDPQVYPTRADAADVDDLPLLDPRADQQLHLDTDQRGVFDE</sequence>
<dbReference type="InterPro" id="IPR043519">
    <property type="entry name" value="NT_sf"/>
</dbReference>
<dbReference type="EMBL" id="CP002842">
    <property type="protein sequence ID" value="AEH39497.1"/>
    <property type="molecule type" value="Genomic_DNA"/>
</dbReference>